<evidence type="ECO:0000256" key="8">
    <source>
        <dbReference type="ARBA" id="ARBA00023136"/>
    </source>
</evidence>
<evidence type="ECO:0000256" key="15">
    <source>
        <dbReference type="ARBA" id="ARBA00041260"/>
    </source>
</evidence>
<comment type="function">
    <text evidence="13">Glucosidase involved in the degradation of cellulosic biomass. Active on lichenan.</text>
</comment>
<dbReference type="OrthoDB" id="62120at2759"/>
<evidence type="ECO:0000256" key="7">
    <source>
        <dbReference type="ARBA" id="ARBA00022989"/>
    </source>
</evidence>
<evidence type="ECO:0000313" key="20">
    <source>
        <dbReference type="Proteomes" id="UP000812966"/>
    </source>
</evidence>
<keyword evidence="9" id="KW-0325">Glycoprotein</keyword>
<protein>
    <recommendedName>
        <fullName evidence="14">glucan 1,3-beta-glucosidase</fullName>
        <ecNumber evidence="14">3.2.1.58</ecNumber>
    </recommendedName>
    <alternativeName>
        <fullName evidence="15">Exo-1,3-beta-glucanase D</fullName>
    </alternativeName>
</protein>
<comment type="caution">
    <text evidence="19">The sequence shown here is derived from an EMBL/GenBank/DDBJ whole genome shotgun (WGS) entry which is preliminary data.</text>
</comment>
<evidence type="ECO:0000256" key="13">
    <source>
        <dbReference type="ARBA" id="ARBA00037126"/>
    </source>
</evidence>
<evidence type="ECO:0000256" key="16">
    <source>
        <dbReference type="RuleBase" id="RU361153"/>
    </source>
</evidence>
<dbReference type="GO" id="GO:0009986">
    <property type="term" value="C:cell surface"/>
    <property type="evidence" value="ECO:0007669"/>
    <property type="project" value="TreeGrafter"/>
</dbReference>
<keyword evidence="6" id="KW-0735">Signal-anchor</keyword>
<dbReference type="PANTHER" id="PTHR31297">
    <property type="entry name" value="GLUCAN ENDO-1,6-BETA-GLUCOSIDASE B"/>
    <property type="match status" value="1"/>
</dbReference>
<evidence type="ECO:0000256" key="5">
    <source>
        <dbReference type="ARBA" id="ARBA00022801"/>
    </source>
</evidence>
<reference evidence="19" key="1">
    <citation type="submission" date="2020-04" db="EMBL/GenBank/DDBJ databases">
        <title>Analysis of mating type loci in Filobasidium floriforme.</title>
        <authorList>
            <person name="Nowrousian M."/>
        </authorList>
    </citation>
    <scope>NUCLEOTIDE SEQUENCE</scope>
    <source>
        <strain evidence="19">CBS 6242</strain>
    </source>
</reference>
<name>A0A8K0JNW3_9TREE</name>
<dbReference type="Proteomes" id="UP000812966">
    <property type="component" value="Unassembled WGS sequence"/>
</dbReference>
<keyword evidence="4" id="KW-0812">Transmembrane</keyword>
<keyword evidence="3" id="KW-1003">Cell membrane</keyword>
<evidence type="ECO:0000256" key="11">
    <source>
        <dbReference type="ARBA" id="ARBA00023316"/>
    </source>
</evidence>
<dbReference type="AlphaFoldDB" id="A0A8K0JNW3"/>
<comment type="subcellular location">
    <subcellularLocation>
        <location evidence="1">Cell membrane</location>
        <topology evidence="1">Single-pass type II membrane protein</topology>
    </subcellularLocation>
</comment>
<evidence type="ECO:0000256" key="1">
    <source>
        <dbReference type="ARBA" id="ARBA00004401"/>
    </source>
</evidence>
<sequence length="637" mass="69652">MVIPVAYVTSRKGDEPEPTATRRPNRGSNNTTSKAPEQSELAKYYAADSVFNPLVSLNSTDVQQGGNGSAVSTYVNGDILEFTYINEFGGTFFHDPTNPFSKGGQAQSWSPAIGEPWVWGQDLVRGVNLGGWLVLEPFICPSMFQGQWAGTLNERELAMREHYETFITEQDFAEIAGAGLNYVRIPLGFWAVSTLESEPFLEGVSWHYFVRAVGWARKYGIRVLLDLHALPGSQNKWNHAMSSGAVNWLYGVMGMANAQRSLEVVRTVTEFASQEEYKDVITMVSLVNEVVSADIGPNVLRSYYYEAYNMIRRITGIGETKGPIVAIHEGFEGIAPFNDFMPGADRLALDQHPYRAFIDPAGMDIPWEQQYQVVCGWGGGTNETRNSHGIVIGGEFSAAINDCGMWLTGVGGSATYETTGKTCTAWNDWRSWSPELKANISNFVLAEMDALQEWMFWTWKIGTPQSQSWPSSPFWHYKLGREQGWIPRDPRAHVGFCASVNVGGDKFTGEFPSSAVGKVRGDGVIATASIANYSAWPPQSLGPSPSYDAAQVALLPTFTQTGEPITLAQPSQLAGVAVGSGWANAADSERAWVPVAGCPYPDSFNATATSLLPTAVCTGQPVRRSKLASWPEPTPRP</sequence>
<dbReference type="Gene3D" id="3.20.20.80">
    <property type="entry name" value="Glycosidases"/>
    <property type="match status" value="1"/>
</dbReference>
<evidence type="ECO:0000313" key="19">
    <source>
        <dbReference type="EMBL" id="KAG7562769.1"/>
    </source>
</evidence>
<evidence type="ECO:0000256" key="10">
    <source>
        <dbReference type="ARBA" id="ARBA00023295"/>
    </source>
</evidence>
<evidence type="ECO:0000256" key="12">
    <source>
        <dbReference type="ARBA" id="ARBA00036824"/>
    </source>
</evidence>
<evidence type="ECO:0000256" key="4">
    <source>
        <dbReference type="ARBA" id="ARBA00022692"/>
    </source>
</evidence>
<dbReference type="GO" id="GO:0009251">
    <property type="term" value="P:glucan catabolic process"/>
    <property type="evidence" value="ECO:0007669"/>
    <property type="project" value="TreeGrafter"/>
</dbReference>
<keyword evidence="10 16" id="KW-0326">Glycosidase</keyword>
<evidence type="ECO:0000256" key="6">
    <source>
        <dbReference type="ARBA" id="ARBA00022968"/>
    </source>
</evidence>
<evidence type="ECO:0000256" key="3">
    <source>
        <dbReference type="ARBA" id="ARBA00022475"/>
    </source>
</evidence>
<dbReference type="InterPro" id="IPR050386">
    <property type="entry name" value="Glycosyl_hydrolase_5"/>
</dbReference>
<organism evidence="19 20">
    <name type="scientific">Filobasidium floriforme</name>
    <dbReference type="NCBI Taxonomy" id="5210"/>
    <lineage>
        <taxon>Eukaryota</taxon>
        <taxon>Fungi</taxon>
        <taxon>Dikarya</taxon>
        <taxon>Basidiomycota</taxon>
        <taxon>Agaricomycotina</taxon>
        <taxon>Tremellomycetes</taxon>
        <taxon>Filobasidiales</taxon>
        <taxon>Filobasidiaceae</taxon>
        <taxon>Filobasidium</taxon>
    </lineage>
</organism>
<dbReference type="GO" id="GO:0071555">
    <property type="term" value="P:cell wall organization"/>
    <property type="evidence" value="ECO:0007669"/>
    <property type="project" value="UniProtKB-KW"/>
</dbReference>
<dbReference type="Pfam" id="PF00150">
    <property type="entry name" value="Cellulase"/>
    <property type="match status" value="1"/>
</dbReference>
<dbReference type="GO" id="GO:0004338">
    <property type="term" value="F:glucan exo-1,3-beta-glucosidase activity"/>
    <property type="evidence" value="ECO:0007669"/>
    <property type="project" value="UniProtKB-EC"/>
</dbReference>
<dbReference type="EC" id="3.2.1.58" evidence="14"/>
<keyword evidence="20" id="KW-1185">Reference proteome</keyword>
<keyword evidence="5 16" id="KW-0378">Hydrolase</keyword>
<dbReference type="InterPro" id="IPR001547">
    <property type="entry name" value="Glyco_hydro_5"/>
</dbReference>
<keyword evidence="11" id="KW-0961">Cell wall biogenesis/degradation</keyword>
<dbReference type="PANTHER" id="PTHR31297:SF34">
    <property type="entry name" value="GLUCAN 1,3-BETA-GLUCOSIDASE 2"/>
    <property type="match status" value="1"/>
</dbReference>
<evidence type="ECO:0000259" key="18">
    <source>
        <dbReference type="Pfam" id="PF00150"/>
    </source>
</evidence>
<feature type="region of interest" description="Disordered" evidence="17">
    <location>
        <begin position="1"/>
        <end position="38"/>
    </location>
</feature>
<feature type="domain" description="Glycoside hydrolase family 5" evidence="18">
    <location>
        <begin position="162"/>
        <end position="355"/>
    </location>
</feature>
<dbReference type="GO" id="GO:0005576">
    <property type="term" value="C:extracellular region"/>
    <property type="evidence" value="ECO:0007669"/>
    <property type="project" value="TreeGrafter"/>
</dbReference>
<evidence type="ECO:0000256" key="2">
    <source>
        <dbReference type="ARBA" id="ARBA00005641"/>
    </source>
</evidence>
<dbReference type="SUPFAM" id="SSF51445">
    <property type="entry name" value="(Trans)glycosidases"/>
    <property type="match status" value="1"/>
</dbReference>
<comment type="similarity">
    <text evidence="2 16">Belongs to the glycosyl hydrolase 5 (cellulase A) family.</text>
</comment>
<gene>
    <name evidence="19" type="ORF">FFLO_01830</name>
</gene>
<evidence type="ECO:0000256" key="9">
    <source>
        <dbReference type="ARBA" id="ARBA00023180"/>
    </source>
</evidence>
<dbReference type="EMBL" id="JABELV010000026">
    <property type="protein sequence ID" value="KAG7562769.1"/>
    <property type="molecule type" value="Genomic_DNA"/>
</dbReference>
<dbReference type="GO" id="GO:0005886">
    <property type="term" value="C:plasma membrane"/>
    <property type="evidence" value="ECO:0007669"/>
    <property type="project" value="UniProtKB-SubCell"/>
</dbReference>
<evidence type="ECO:0000256" key="17">
    <source>
        <dbReference type="SAM" id="MobiDB-lite"/>
    </source>
</evidence>
<dbReference type="InterPro" id="IPR017853">
    <property type="entry name" value="GH"/>
</dbReference>
<keyword evidence="7" id="KW-1133">Transmembrane helix</keyword>
<keyword evidence="8" id="KW-0472">Membrane</keyword>
<comment type="catalytic activity">
    <reaction evidence="12">
        <text>Successive hydrolysis of beta-D-glucose units from the non-reducing ends of (1-&gt;3)-beta-D-glucans, releasing alpha-glucose.</text>
        <dbReference type="EC" id="3.2.1.58"/>
    </reaction>
</comment>
<accession>A0A8K0JNW3</accession>
<evidence type="ECO:0000256" key="14">
    <source>
        <dbReference type="ARBA" id="ARBA00038929"/>
    </source>
</evidence>
<proteinExistence type="inferred from homology"/>
<feature type="compositionally biased region" description="Polar residues" evidence="17">
    <location>
        <begin position="26"/>
        <end position="36"/>
    </location>
</feature>